<name>A0A6M0Q846_9BACI</name>
<dbReference type="GO" id="GO:0005886">
    <property type="term" value="C:plasma membrane"/>
    <property type="evidence" value="ECO:0007669"/>
    <property type="project" value="UniProtKB-SubCell"/>
</dbReference>
<feature type="transmembrane region" description="Helical" evidence="6">
    <location>
        <begin position="121"/>
        <end position="140"/>
    </location>
</feature>
<accession>A0A6M0Q846</accession>
<evidence type="ECO:0000313" key="9">
    <source>
        <dbReference type="Proteomes" id="UP000481043"/>
    </source>
</evidence>
<protein>
    <submittedName>
        <fullName evidence="8">RDD family protein</fullName>
    </submittedName>
</protein>
<evidence type="ECO:0000256" key="6">
    <source>
        <dbReference type="SAM" id="Phobius"/>
    </source>
</evidence>
<dbReference type="PANTHER" id="PTHR36115">
    <property type="entry name" value="PROLINE-RICH ANTIGEN HOMOLOG-RELATED"/>
    <property type="match status" value="1"/>
</dbReference>
<evidence type="ECO:0000259" key="7">
    <source>
        <dbReference type="Pfam" id="PF06271"/>
    </source>
</evidence>
<dbReference type="EMBL" id="JAAIWM010000002">
    <property type="protein sequence ID" value="NEY71919.1"/>
    <property type="molecule type" value="Genomic_DNA"/>
</dbReference>
<gene>
    <name evidence="8" type="ORF">G4D63_09180</name>
</gene>
<organism evidence="8 9">
    <name type="scientific">Bacillus mesophilus</name>
    <dbReference type="NCBI Taxonomy" id="1808955"/>
    <lineage>
        <taxon>Bacteria</taxon>
        <taxon>Bacillati</taxon>
        <taxon>Bacillota</taxon>
        <taxon>Bacilli</taxon>
        <taxon>Bacillales</taxon>
        <taxon>Bacillaceae</taxon>
        <taxon>Bacillus</taxon>
    </lineage>
</organism>
<reference evidence="8 9" key="1">
    <citation type="submission" date="2020-02" db="EMBL/GenBank/DDBJ databases">
        <title>Bacillus aquiflavi sp. nov., isolated from yellow water of strong flavor Chinese baijiu in Yibin region of China.</title>
        <authorList>
            <person name="Xie J."/>
        </authorList>
    </citation>
    <scope>NUCLEOTIDE SEQUENCE [LARGE SCALE GENOMIC DNA]</scope>
    <source>
        <strain evidence="8 9">SA4</strain>
    </source>
</reference>
<comment type="caution">
    <text evidence="8">The sequence shown here is derived from an EMBL/GenBank/DDBJ whole genome shotgun (WGS) entry which is preliminary data.</text>
</comment>
<keyword evidence="4 6" id="KW-1133">Transmembrane helix</keyword>
<dbReference type="InterPro" id="IPR051791">
    <property type="entry name" value="Pra-immunoreactive"/>
</dbReference>
<sequence>MDTQINSEETLEETNQIVTVSKKIYYAGFWIRFWAYLLDLIIVSSINHLLIYPVFRYFEFSTMKENMFTPIAILTALTLYIYFVLMTKFFKQTLGKMVFGLKVVDIESKPLSWSTVIFREVIGKFISKTIFFVGFIVIAFTPRNQGVHDLFSDTSVILERYSEK</sequence>
<evidence type="ECO:0000256" key="2">
    <source>
        <dbReference type="ARBA" id="ARBA00022475"/>
    </source>
</evidence>
<dbReference type="PANTHER" id="PTHR36115:SF9">
    <property type="entry name" value="LMO1584 PROTEIN"/>
    <property type="match status" value="1"/>
</dbReference>
<evidence type="ECO:0000256" key="3">
    <source>
        <dbReference type="ARBA" id="ARBA00022692"/>
    </source>
</evidence>
<feature type="transmembrane region" description="Helical" evidence="6">
    <location>
        <begin position="33"/>
        <end position="55"/>
    </location>
</feature>
<dbReference type="RefSeq" id="WP_163179337.1">
    <property type="nucleotide sequence ID" value="NZ_JAAIWM010000002.1"/>
</dbReference>
<keyword evidence="3 6" id="KW-0812">Transmembrane</keyword>
<feature type="domain" description="RDD" evidence="7">
    <location>
        <begin position="26"/>
        <end position="152"/>
    </location>
</feature>
<evidence type="ECO:0000256" key="1">
    <source>
        <dbReference type="ARBA" id="ARBA00004651"/>
    </source>
</evidence>
<keyword evidence="2" id="KW-1003">Cell membrane</keyword>
<comment type="subcellular location">
    <subcellularLocation>
        <location evidence="1">Cell membrane</location>
        <topology evidence="1">Multi-pass membrane protein</topology>
    </subcellularLocation>
</comment>
<keyword evidence="5 6" id="KW-0472">Membrane</keyword>
<dbReference type="Proteomes" id="UP000481043">
    <property type="component" value="Unassembled WGS sequence"/>
</dbReference>
<feature type="transmembrane region" description="Helical" evidence="6">
    <location>
        <begin position="67"/>
        <end position="85"/>
    </location>
</feature>
<dbReference type="Pfam" id="PF06271">
    <property type="entry name" value="RDD"/>
    <property type="match status" value="1"/>
</dbReference>
<evidence type="ECO:0000256" key="5">
    <source>
        <dbReference type="ARBA" id="ARBA00023136"/>
    </source>
</evidence>
<keyword evidence="9" id="KW-1185">Reference proteome</keyword>
<evidence type="ECO:0000256" key="4">
    <source>
        <dbReference type="ARBA" id="ARBA00022989"/>
    </source>
</evidence>
<dbReference type="InterPro" id="IPR010432">
    <property type="entry name" value="RDD"/>
</dbReference>
<dbReference type="AlphaFoldDB" id="A0A6M0Q846"/>
<proteinExistence type="predicted"/>
<evidence type="ECO:0000313" key="8">
    <source>
        <dbReference type="EMBL" id="NEY71919.1"/>
    </source>
</evidence>